<dbReference type="PANTHER" id="PTHR43135">
    <property type="entry name" value="ALPHA-D-RIBOSE 1-METHYLPHOSPHONATE 5-TRIPHOSPHATE DIPHOSPHATASE"/>
    <property type="match status" value="1"/>
</dbReference>
<dbReference type="Gene3D" id="2.30.40.10">
    <property type="entry name" value="Urease, subunit C, domain 1"/>
    <property type="match status" value="1"/>
</dbReference>
<dbReference type="AlphaFoldDB" id="A0A7W3J7G8"/>
<dbReference type="PANTHER" id="PTHR43135:SF3">
    <property type="entry name" value="ALPHA-D-RIBOSE 1-METHYLPHOSPHONATE 5-TRIPHOSPHATE DIPHOSPHATASE"/>
    <property type="match status" value="1"/>
</dbReference>
<dbReference type="Gene3D" id="1.20.58.520">
    <property type="entry name" value="Amidohydrolase"/>
    <property type="match status" value="1"/>
</dbReference>
<organism evidence="2 3">
    <name type="scientific">Promicromonospora sukumoe</name>
    <dbReference type="NCBI Taxonomy" id="88382"/>
    <lineage>
        <taxon>Bacteria</taxon>
        <taxon>Bacillati</taxon>
        <taxon>Actinomycetota</taxon>
        <taxon>Actinomycetes</taxon>
        <taxon>Micrococcales</taxon>
        <taxon>Promicromonosporaceae</taxon>
        <taxon>Promicromonospora</taxon>
    </lineage>
</organism>
<proteinExistence type="predicted"/>
<dbReference type="GO" id="GO:0016810">
    <property type="term" value="F:hydrolase activity, acting on carbon-nitrogen (but not peptide) bonds"/>
    <property type="evidence" value="ECO:0007669"/>
    <property type="project" value="InterPro"/>
</dbReference>
<protein>
    <submittedName>
        <fullName evidence="2">Imidazolonepropionase-like amidohydrolase</fullName>
    </submittedName>
</protein>
<dbReference type="Gene3D" id="3.30.110.90">
    <property type="entry name" value="Amidohydrolase"/>
    <property type="match status" value="1"/>
</dbReference>
<dbReference type="InterPro" id="IPR032466">
    <property type="entry name" value="Metal_Hydrolase"/>
</dbReference>
<dbReference type="SUPFAM" id="SSF51338">
    <property type="entry name" value="Composite domain of metallo-dependent hydrolases"/>
    <property type="match status" value="1"/>
</dbReference>
<evidence type="ECO:0000313" key="2">
    <source>
        <dbReference type="EMBL" id="MBA8807722.1"/>
    </source>
</evidence>
<keyword evidence="2" id="KW-0378">Hydrolase</keyword>
<dbReference type="InterPro" id="IPR051781">
    <property type="entry name" value="Metallo-dep_Hydrolase"/>
</dbReference>
<name>A0A7W3J7G8_9MICO</name>
<comment type="caution">
    <text evidence="2">The sequence shown here is derived from an EMBL/GenBank/DDBJ whole genome shotgun (WGS) entry which is preliminary data.</text>
</comment>
<dbReference type="EMBL" id="JACGWV010000001">
    <property type="protein sequence ID" value="MBA8807722.1"/>
    <property type="molecule type" value="Genomic_DNA"/>
</dbReference>
<dbReference type="InterPro" id="IPR006680">
    <property type="entry name" value="Amidohydro-rel"/>
</dbReference>
<accession>A0A7W3J7G8</accession>
<keyword evidence="3" id="KW-1185">Reference proteome</keyword>
<dbReference type="RefSeq" id="WP_182615248.1">
    <property type="nucleotide sequence ID" value="NZ_BAAATF010000007.1"/>
</dbReference>
<dbReference type="Proteomes" id="UP000540568">
    <property type="component" value="Unassembled WGS sequence"/>
</dbReference>
<sequence>MTVTYFNDVCLLVDDSLSDPVSVIVKDGVIARIRRRGPAPNNAEVVHGEGKTLIPGLIDAHVHITNRRDLDALARYGVTTGIDMASWPPARTAALRAVRGTASIFSAGVPFIGSAGPHARFGMPSHAVVSEPDQAVTEVRRRLIDGSDFIKIVTEPRGHGGPAPDVVGSIVTAAHEARRVVVAHASHIESFKMSVAAGADIITHVPTRSPVAHGLARRTPAAIPTLTVSEALTGTMALPGSSYEVARDSVAALHRAGTPIAAGTDAVDAPNVPLTIPLGTSLHHELELLVDAGLTPVEALNAATSVPADLFGLDDRGSVEPGLRADLLLVDGDPTTDITSTRRIAGVWIDGVRYPTTDGISRDEPTASRG</sequence>
<evidence type="ECO:0000313" key="3">
    <source>
        <dbReference type="Proteomes" id="UP000540568"/>
    </source>
</evidence>
<dbReference type="InterPro" id="IPR011059">
    <property type="entry name" value="Metal-dep_hydrolase_composite"/>
</dbReference>
<reference evidence="2 3" key="1">
    <citation type="submission" date="2020-07" db="EMBL/GenBank/DDBJ databases">
        <title>Sequencing the genomes of 1000 actinobacteria strains.</title>
        <authorList>
            <person name="Klenk H.-P."/>
        </authorList>
    </citation>
    <scope>NUCLEOTIDE SEQUENCE [LARGE SCALE GENOMIC DNA]</scope>
    <source>
        <strain evidence="2 3">DSM 44121</strain>
    </source>
</reference>
<gene>
    <name evidence="2" type="ORF">FHX71_001664</name>
</gene>
<dbReference type="SUPFAM" id="SSF51556">
    <property type="entry name" value="Metallo-dependent hydrolases"/>
    <property type="match status" value="1"/>
</dbReference>
<evidence type="ECO:0000259" key="1">
    <source>
        <dbReference type="Pfam" id="PF01979"/>
    </source>
</evidence>
<feature type="domain" description="Amidohydrolase-related" evidence="1">
    <location>
        <begin position="52"/>
        <end position="351"/>
    </location>
</feature>
<dbReference type="Gene3D" id="3.40.50.10910">
    <property type="entry name" value="Amidohydrolase"/>
    <property type="match status" value="1"/>
</dbReference>
<dbReference type="Pfam" id="PF01979">
    <property type="entry name" value="Amidohydro_1"/>
    <property type="match status" value="1"/>
</dbReference>